<evidence type="ECO:0000256" key="3">
    <source>
        <dbReference type="ARBA" id="ARBA00023098"/>
    </source>
</evidence>
<dbReference type="Pfam" id="PF12740">
    <property type="entry name" value="PETase"/>
    <property type="match status" value="1"/>
</dbReference>
<reference evidence="6 7" key="1">
    <citation type="submission" date="2020-06" db="EMBL/GenBank/DDBJ databases">
        <title>Sulfitobacter algicola sp. nov., isolated from green algae.</title>
        <authorList>
            <person name="Wang C."/>
        </authorList>
    </citation>
    <scope>NUCLEOTIDE SEQUENCE [LARGE SCALE GENOMIC DNA]</scope>
    <source>
        <strain evidence="6 7">1151</strain>
    </source>
</reference>
<accession>A0ABX2IMD9</accession>
<organism evidence="6 7">
    <name type="scientific">Parasulfitobacter algicola</name>
    <dbReference type="NCBI Taxonomy" id="2614809"/>
    <lineage>
        <taxon>Bacteria</taxon>
        <taxon>Pseudomonadati</taxon>
        <taxon>Pseudomonadota</taxon>
        <taxon>Alphaproteobacteria</taxon>
        <taxon>Rhodobacterales</taxon>
        <taxon>Roseobacteraceae</taxon>
        <taxon>Parasulfitobacter</taxon>
    </lineage>
</organism>
<dbReference type="Proteomes" id="UP000777935">
    <property type="component" value="Unassembled WGS sequence"/>
</dbReference>
<protein>
    <submittedName>
        <fullName evidence="6">Dienelactone hydrolase</fullName>
    </submittedName>
</protein>
<dbReference type="PANTHER" id="PTHR10272">
    <property type="entry name" value="PLATELET-ACTIVATING FACTOR ACETYLHYDROLASE"/>
    <property type="match status" value="1"/>
</dbReference>
<keyword evidence="1 6" id="KW-0378">Hydrolase</keyword>
<proteinExistence type="predicted"/>
<comment type="caution">
    <text evidence="6">The sequence shown here is derived from an EMBL/GenBank/DDBJ whole genome shotgun (WGS) entry which is preliminary data.</text>
</comment>
<dbReference type="InterPro" id="IPR041127">
    <property type="entry name" value="PET_hydrolase/cutinase-like"/>
</dbReference>
<dbReference type="Gene3D" id="3.40.50.1820">
    <property type="entry name" value="alpha/beta hydrolase"/>
    <property type="match status" value="1"/>
</dbReference>
<feature type="signal peptide" evidence="4">
    <location>
        <begin position="1"/>
        <end position="19"/>
    </location>
</feature>
<evidence type="ECO:0000313" key="6">
    <source>
        <dbReference type="EMBL" id="NSX54044.1"/>
    </source>
</evidence>
<dbReference type="EMBL" id="JABUFE010000002">
    <property type="protein sequence ID" value="NSX54044.1"/>
    <property type="molecule type" value="Genomic_DNA"/>
</dbReference>
<evidence type="ECO:0000256" key="2">
    <source>
        <dbReference type="ARBA" id="ARBA00022963"/>
    </source>
</evidence>
<evidence type="ECO:0000256" key="4">
    <source>
        <dbReference type="SAM" id="SignalP"/>
    </source>
</evidence>
<dbReference type="PANTHER" id="PTHR10272:SF0">
    <property type="entry name" value="PLATELET-ACTIVATING FACTOR ACETYLHYDROLASE"/>
    <property type="match status" value="1"/>
</dbReference>
<keyword evidence="2" id="KW-0442">Lipid degradation</keyword>
<keyword evidence="7" id="KW-1185">Reference proteome</keyword>
<evidence type="ECO:0000256" key="1">
    <source>
        <dbReference type="ARBA" id="ARBA00022801"/>
    </source>
</evidence>
<feature type="chain" id="PRO_5045657866" evidence="4">
    <location>
        <begin position="20"/>
        <end position="441"/>
    </location>
</feature>
<dbReference type="InterPro" id="IPR029058">
    <property type="entry name" value="AB_hydrolase_fold"/>
</dbReference>
<name>A0ABX2IMD9_9RHOB</name>
<dbReference type="RefSeq" id="WP_174135663.1">
    <property type="nucleotide sequence ID" value="NZ_JABUFE010000002.1"/>
</dbReference>
<evidence type="ECO:0000259" key="5">
    <source>
        <dbReference type="Pfam" id="PF12740"/>
    </source>
</evidence>
<gene>
    <name evidence="6" type="ORF">HRQ87_04430</name>
</gene>
<keyword evidence="3" id="KW-0443">Lipid metabolism</keyword>
<evidence type="ECO:0000313" key="7">
    <source>
        <dbReference type="Proteomes" id="UP000777935"/>
    </source>
</evidence>
<sequence length="441" mass="48245">MRTALKIAGLMLVNFTVFSAMTFAENRIDTQLPNAPTLAAYGTYAVGVQTIDIVNPDQIDILGIDPDAPKPDDFPRYDRPLKLEIWYPATPDATGDTALRAFLRDGKTQVELQGKAHRNAVKSDGTFPLIIISHGYPGNRFLLSHLAENIASKGYVVVSIDHTDSTYRTKAAFGSTLVNRSLDQIFTLNEIDRLSTDDDSFLNGLVDASNTALIGYSMGGYGAVITMGGGVTQKSVDYEWGGPHGTLAVHKSGSDSHNALTDARIKTAIAFAPWGMNRDFWDADTLKDITSPMLFVSGSIDDVSGYENGTRAIWSAAINSDRALLTYDNANHNAAAPMPAPKEADRFDADLDFNLTEHYSDAVWDTVRMNNIAQHFVTAWLGKYLKDDPDMDAYLQLVPNSNDGVWAKTENGSIKPEHTHWTGFPNRTAKGLRFEVLSAGE</sequence>
<dbReference type="GO" id="GO:0016787">
    <property type="term" value="F:hydrolase activity"/>
    <property type="evidence" value="ECO:0007669"/>
    <property type="project" value="UniProtKB-KW"/>
</dbReference>
<keyword evidence="4" id="KW-0732">Signal</keyword>
<dbReference type="SUPFAM" id="SSF53474">
    <property type="entry name" value="alpha/beta-Hydrolases"/>
    <property type="match status" value="1"/>
</dbReference>
<feature type="domain" description="PET hydrolase/cutinase-like" evidence="5">
    <location>
        <begin position="123"/>
        <end position="225"/>
    </location>
</feature>